<evidence type="ECO:0000313" key="2">
    <source>
        <dbReference type="Proteomes" id="UP001339962"/>
    </source>
</evidence>
<reference evidence="1 2" key="1">
    <citation type="submission" date="2023-03" db="EMBL/GenBank/DDBJ databases">
        <title>Bacillus Genome Sequencing.</title>
        <authorList>
            <person name="Dunlap C."/>
        </authorList>
    </citation>
    <scope>NUCLEOTIDE SEQUENCE [LARGE SCALE GENOMIC DNA]</scope>
    <source>
        <strain evidence="1 2">NRS-38</strain>
    </source>
</reference>
<dbReference type="AlphaFoldDB" id="A0ABD5IXD9"/>
<evidence type="ECO:0000313" key="1">
    <source>
        <dbReference type="EMBL" id="MED5052586.1"/>
    </source>
</evidence>
<sequence length="59" mass="6672">MKLRAKNIITGEYVTVSLLETNIKHFPEDGVTHFEDLSSCYDPIPVDTATIEFVKDEEA</sequence>
<proteinExistence type="predicted"/>
<dbReference type="EMBL" id="JARTLI010000027">
    <property type="protein sequence ID" value="MED5052586.1"/>
    <property type="molecule type" value="Genomic_DNA"/>
</dbReference>
<name>A0ABD5IXD9_9BACL</name>
<accession>A0ABD5IXD9</accession>
<dbReference type="Proteomes" id="UP001339962">
    <property type="component" value="Unassembled WGS sequence"/>
</dbReference>
<protein>
    <submittedName>
        <fullName evidence="1">Uncharacterized protein</fullName>
    </submittedName>
</protein>
<dbReference type="RefSeq" id="WP_328218808.1">
    <property type="nucleotide sequence ID" value="NZ_JARTLI010000027.1"/>
</dbReference>
<comment type="caution">
    <text evidence="1">The sequence shown here is derived from an EMBL/GenBank/DDBJ whole genome shotgun (WGS) entry which is preliminary data.</text>
</comment>
<gene>
    <name evidence="1" type="ORF">P9850_12235</name>
</gene>
<organism evidence="1 2">
    <name type="scientific">Anoxybacteroides rupiense</name>
    <dbReference type="NCBI Taxonomy" id="311460"/>
    <lineage>
        <taxon>Bacteria</taxon>
        <taxon>Bacillati</taxon>
        <taxon>Bacillota</taxon>
        <taxon>Bacilli</taxon>
        <taxon>Bacillales</taxon>
        <taxon>Anoxybacillaceae</taxon>
        <taxon>Anoxybacteroides</taxon>
    </lineage>
</organism>